<dbReference type="AlphaFoldDB" id="A0AAV9VJK9"/>
<evidence type="ECO:0000313" key="3">
    <source>
        <dbReference type="Proteomes" id="UP001375240"/>
    </source>
</evidence>
<protein>
    <submittedName>
        <fullName evidence="2">Uncharacterized protein</fullName>
    </submittedName>
</protein>
<proteinExistence type="predicted"/>
<keyword evidence="3" id="KW-1185">Reference proteome</keyword>
<name>A0AAV9VJK9_9PEZI</name>
<reference evidence="2 3" key="1">
    <citation type="submission" date="2019-10" db="EMBL/GenBank/DDBJ databases">
        <authorList>
            <person name="Palmer J.M."/>
        </authorList>
    </citation>
    <scope>NUCLEOTIDE SEQUENCE [LARGE SCALE GENOMIC DNA]</scope>
    <source>
        <strain evidence="2 3">TWF696</strain>
    </source>
</reference>
<feature type="region of interest" description="Disordered" evidence="1">
    <location>
        <begin position="1"/>
        <end position="50"/>
    </location>
</feature>
<feature type="compositionally biased region" description="Polar residues" evidence="1">
    <location>
        <begin position="115"/>
        <end position="142"/>
    </location>
</feature>
<accession>A0AAV9VJK9</accession>
<feature type="region of interest" description="Disordered" evidence="1">
    <location>
        <begin position="114"/>
        <end position="150"/>
    </location>
</feature>
<feature type="compositionally biased region" description="Basic and acidic residues" evidence="1">
    <location>
        <begin position="438"/>
        <end position="450"/>
    </location>
</feature>
<feature type="region of interest" description="Disordered" evidence="1">
    <location>
        <begin position="438"/>
        <end position="474"/>
    </location>
</feature>
<evidence type="ECO:0000256" key="1">
    <source>
        <dbReference type="SAM" id="MobiDB-lite"/>
    </source>
</evidence>
<feature type="compositionally biased region" description="Polar residues" evidence="1">
    <location>
        <begin position="1"/>
        <end position="12"/>
    </location>
</feature>
<evidence type="ECO:0000313" key="2">
    <source>
        <dbReference type="EMBL" id="KAK6359950.1"/>
    </source>
</evidence>
<dbReference type="Proteomes" id="UP001375240">
    <property type="component" value="Unassembled WGS sequence"/>
</dbReference>
<feature type="compositionally biased region" description="Polar residues" evidence="1">
    <location>
        <begin position="456"/>
        <end position="465"/>
    </location>
</feature>
<gene>
    <name evidence="2" type="ORF">TWF696_001074</name>
</gene>
<dbReference type="EMBL" id="JAVHNQ010000001">
    <property type="protein sequence ID" value="KAK6359950.1"/>
    <property type="molecule type" value="Genomic_DNA"/>
</dbReference>
<organism evidence="2 3">
    <name type="scientific">Orbilia brochopaga</name>
    <dbReference type="NCBI Taxonomy" id="3140254"/>
    <lineage>
        <taxon>Eukaryota</taxon>
        <taxon>Fungi</taxon>
        <taxon>Dikarya</taxon>
        <taxon>Ascomycota</taxon>
        <taxon>Pezizomycotina</taxon>
        <taxon>Orbiliomycetes</taxon>
        <taxon>Orbiliales</taxon>
        <taxon>Orbiliaceae</taxon>
        <taxon>Orbilia</taxon>
    </lineage>
</organism>
<comment type="caution">
    <text evidence="2">The sequence shown here is derived from an EMBL/GenBank/DDBJ whole genome shotgun (WGS) entry which is preliminary data.</text>
</comment>
<sequence length="504" mass="55455">MSDQPATPSASSIRAFKDRTFIPPATLAQSYRRNSRCPAKPSPTTKVAPGAFEISPNVFLGSDTAPPMHDPTESSVEDIALHLQENMQTPTRTPLAARRAAVNEELERYIDGYKTPTSFTPMNTPPSSASNARRGQTRTTSPDPRRSLSFEAFPRLSDSAKKLSSHPAYDVRPSVDRSILKMHFSYHSTPVQTSKQDFSSASDFYMDVDEDIDQAEANKENIDPAGSQIYDAQTHSSFETPPGAGRRSVVLTPIKSLFNQKKLAMIKTLGAMELCTPSSSEKAVAFNDENMSSDAFAIPSSDDMDISGDTTLAGAASSPFDSPTAVDIQTPTCSPTKQRNVCSYKFPQSQYSPGLKSKVGLITALGNHHKSPHPSPLYELDEQRLAKKNNIYEPSSPIPAPPTAQKLLHRNAKEREKKQARGTEILGLRSAERLRELRGRYPKNTRESGVRKRKGQSSLRRSLSAESDDEMDCNEMEMTKDVEYTESVLESQADWNLGAIGMVE</sequence>